<organism evidence="2 3">
    <name type="scientific">Candidatus Magasanikbacteria bacterium RIFCSPHIGHO2_01_FULL_33_34</name>
    <dbReference type="NCBI Taxonomy" id="1798671"/>
    <lineage>
        <taxon>Bacteria</taxon>
        <taxon>Candidatus Magasanikiibacteriota</taxon>
    </lineage>
</organism>
<reference evidence="2 3" key="1">
    <citation type="journal article" date="2016" name="Nat. Commun.">
        <title>Thousands of microbial genomes shed light on interconnected biogeochemical processes in an aquifer system.</title>
        <authorList>
            <person name="Anantharaman K."/>
            <person name="Brown C.T."/>
            <person name="Hug L.A."/>
            <person name="Sharon I."/>
            <person name="Castelle C.J."/>
            <person name="Probst A.J."/>
            <person name="Thomas B.C."/>
            <person name="Singh A."/>
            <person name="Wilkins M.J."/>
            <person name="Karaoz U."/>
            <person name="Brodie E.L."/>
            <person name="Williams K.H."/>
            <person name="Hubbard S.S."/>
            <person name="Banfield J.F."/>
        </authorList>
    </citation>
    <scope>NUCLEOTIDE SEQUENCE [LARGE SCALE GENOMIC DNA]</scope>
</reference>
<protein>
    <submittedName>
        <fullName evidence="2">Uncharacterized protein</fullName>
    </submittedName>
</protein>
<comment type="caution">
    <text evidence="2">The sequence shown here is derived from an EMBL/GenBank/DDBJ whole genome shotgun (WGS) entry which is preliminary data.</text>
</comment>
<evidence type="ECO:0000313" key="2">
    <source>
        <dbReference type="EMBL" id="OGH58696.1"/>
    </source>
</evidence>
<proteinExistence type="predicted"/>
<dbReference type="AlphaFoldDB" id="A0A1F6LH81"/>
<feature type="transmembrane region" description="Helical" evidence="1">
    <location>
        <begin position="65"/>
        <end position="86"/>
    </location>
</feature>
<name>A0A1F6LH81_9BACT</name>
<sequence>MQQKSVYKFIFSIVILFVSTLLFTNVVQAGSLNDKVLGQLNAGKTSAGYTDAVAPQVTIASVIKIFLGFIGSIFIILIAMASYWFIIARGRSEKIEKASATMRGAVIGLFIVVLSYAITSFVASGLQKAVQEPQSSDRFDCLEDESCWDDFAG</sequence>
<accession>A0A1F6LH81</accession>
<dbReference type="Proteomes" id="UP000177067">
    <property type="component" value="Unassembled WGS sequence"/>
</dbReference>
<feature type="transmembrane region" description="Helical" evidence="1">
    <location>
        <begin position="106"/>
        <end position="126"/>
    </location>
</feature>
<gene>
    <name evidence="2" type="ORF">A2725_03300</name>
</gene>
<keyword evidence="1" id="KW-0812">Transmembrane</keyword>
<keyword evidence="1" id="KW-1133">Transmembrane helix</keyword>
<keyword evidence="1" id="KW-0472">Membrane</keyword>
<evidence type="ECO:0000256" key="1">
    <source>
        <dbReference type="SAM" id="Phobius"/>
    </source>
</evidence>
<evidence type="ECO:0000313" key="3">
    <source>
        <dbReference type="Proteomes" id="UP000177067"/>
    </source>
</evidence>
<dbReference type="EMBL" id="MFPS01000009">
    <property type="protein sequence ID" value="OGH58696.1"/>
    <property type="molecule type" value="Genomic_DNA"/>
</dbReference>